<reference evidence="2" key="1">
    <citation type="journal article" date="2005" name="Nature">
        <title>The map-based sequence of the rice genome.</title>
        <authorList>
            <consortium name="International rice genome sequencing project (IRGSP)"/>
            <person name="Matsumoto T."/>
            <person name="Wu J."/>
            <person name="Kanamori H."/>
            <person name="Katayose Y."/>
            <person name="Fujisawa M."/>
            <person name="Namiki N."/>
            <person name="Mizuno H."/>
            <person name="Yamamoto K."/>
            <person name="Antonio B.A."/>
            <person name="Baba T."/>
            <person name="Sakata K."/>
            <person name="Nagamura Y."/>
            <person name="Aoki H."/>
            <person name="Arikawa K."/>
            <person name="Arita K."/>
            <person name="Bito T."/>
            <person name="Chiden Y."/>
            <person name="Fujitsuka N."/>
            <person name="Fukunaka R."/>
            <person name="Hamada M."/>
            <person name="Harada C."/>
            <person name="Hayashi A."/>
            <person name="Hijishita S."/>
            <person name="Honda M."/>
            <person name="Hosokawa S."/>
            <person name="Ichikawa Y."/>
            <person name="Idonuma A."/>
            <person name="Iijima M."/>
            <person name="Ikeda M."/>
            <person name="Ikeno M."/>
            <person name="Ito K."/>
            <person name="Ito S."/>
            <person name="Ito T."/>
            <person name="Ito Y."/>
            <person name="Ito Y."/>
            <person name="Iwabuchi A."/>
            <person name="Kamiya K."/>
            <person name="Karasawa W."/>
            <person name="Kurita K."/>
            <person name="Katagiri S."/>
            <person name="Kikuta A."/>
            <person name="Kobayashi H."/>
            <person name="Kobayashi N."/>
            <person name="Machita K."/>
            <person name="Maehara T."/>
            <person name="Masukawa M."/>
            <person name="Mizubayashi T."/>
            <person name="Mukai Y."/>
            <person name="Nagasaki H."/>
            <person name="Nagata Y."/>
            <person name="Naito S."/>
            <person name="Nakashima M."/>
            <person name="Nakama Y."/>
            <person name="Nakamichi Y."/>
            <person name="Nakamura M."/>
            <person name="Meguro A."/>
            <person name="Negishi M."/>
            <person name="Ohta I."/>
            <person name="Ohta T."/>
            <person name="Okamoto M."/>
            <person name="Ono N."/>
            <person name="Saji S."/>
            <person name="Sakaguchi M."/>
            <person name="Sakai K."/>
            <person name="Shibata M."/>
            <person name="Shimokawa T."/>
            <person name="Song J."/>
            <person name="Takazaki Y."/>
            <person name="Terasawa K."/>
            <person name="Tsugane M."/>
            <person name="Tsuji K."/>
            <person name="Ueda S."/>
            <person name="Waki K."/>
            <person name="Yamagata H."/>
            <person name="Yamamoto M."/>
            <person name="Yamamoto S."/>
            <person name="Yamane H."/>
            <person name="Yoshiki S."/>
            <person name="Yoshihara R."/>
            <person name="Yukawa K."/>
            <person name="Zhong H."/>
            <person name="Yano M."/>
            <person name="Yuan Q."/>
            <person name="Ouyang S."/>
            <person name="Liu J."/>
            <person name="Jones K.M."/>
            <person name="Gansberger K."/>
            <person name="Moffat K."/>
            <person name="Hill J."/>
            <person name="Bera J."/>
            <person name="Fadrosh D."/>
            <person name="Jin S."/>
            <person name="Johri S."/>
            <person name="Kim M."/>
            <person name="Overton L."/>
            <person name="Reardon M."/>
            <person name="Tsitrin T."/>
            <person name="Vuong H."/>
            <person name="Weaver B."/>
            <person name="Ciecko A."/>
            <person name="Tallon L."/>
            <person name="Jackson J."/>
            <person name="Pai G."/>
            <person name="Aken S.V."/>
            <person name="Utterback T."/>
            <person name="Reidmuller S."/>
            <person name="Feldblyum T."/>
            <person name="Hsiao J."/>
            <person name="Zismann V."/>
            <person name="Iobst S."/>
            <person name="de Vazeille A.R."/>
            <person name="Buell C.R."/>
            <person name="Ying K."/>
            <person name="Li Y."/>
            <person name="Lu T."/>
            <person name="Huang Y."/>
            <person name="Zhao Q."/>
            <person name="Feng Q."/>
            <person name="Zhang L."/>
            <person name="Zhu J."/>
            <person name="Weng Q."/>
            <person name="Mu J."/>
            <person name="Lu Y."/>
            <person name="Fan D."/>
            <person name="Liu Y."/>
            <person name="Guan J."/>
            <person name="Zhang Y."/>
            <person name="Yu S."/>
            <person name="Liu X."/>
            <person name="Zhang Y."/>
            <person name="Hong G."/>
            <person name="Han B."/>
            <person name="Choisne N."/>
            <person name="Demange N."/>
            <person name="Orjeda G."/>
            <person name="Samain S."/>
            <person name="Cattolico L."/>
            <person name="Pelletier E."/>
            <person name="Couloux A."/>
            <person name="Segurens B."/>
            <person name="Wincker P."/>
            <person name="D'Hont A."/>
            <person name="Scarpelli C."/>
            <person name="Weissenbach J."/>
            <person name="Salanoubat M."/>
            <person name="Quetier F."/>
            <person name="Yu Y."/>
            <person name="Kim H.R."/>
            <person name="Rambo T."/>
            <person name="Currie J."/>
            <person name="Collura K."/>
            <person name="Luo M."/>
            <person name="Yang T."/>
            <person name="Ammiraju J.S.S."/>
            <person name="Engler F."/>
            <person name="Soderlund C."/>
            <person name="Wing R.A."/>
            <person name="Palmer L.E."/>
            <person name="de la Bastide M."/>
            <person name="Spiegel L."/>
            <person name="Nascimento L."/>
            <person name="Zutavern T."/>
            <person name="O'Shaughnessy A."/>
            <person name="Dike S."/>
            <person name="Dedhia N."/>
            <person name="Preston R."/>
            <person name="Balija V."/>
            <person name="McCombie W.R."/>
            <person name="Chow T."/>
            <person name="Chen H."/>
            <person name="Chung M."/>
            <person name="Chen C."/>
            <person name="Shaw J."/>
            <person name="Wu H."/>
            <person name="Hsiao K."/>
            <person name="Chao Y."/>
            <person name="Chu M."/>
            <person name="Cheng C."/>
            <person name="Hour A."/>
            <person name="Lee P."/>
            <person name="Lin S."/>
            <person name="Lin Y."/>
            <person name="Liou J."/>
            <person name="Liu S."/>
            <person name="Hsing Y."/>
            <person name="Raghuvanshi S."/>
            <person name="Mohanty A."/>
            <person name="Bharti A.K."/>
            <person name="Gaur A."/>
            <person name="Gupta V."/>
            <person name="Kumar D."/>
            <person name="Ravi V."/>
            <person name="Vij S."/>
            <person name="Kapur A."/>
            <person name="Khurana P."/>
            <person name="Khurana P."/>
            <person name="Khurana J.P."/>
            <person name="Tyagi A.K."/>
            <person name="Gaikwad K."/>
            <person name="Singh A."/>
            <person name="Dalal V."/>
            <person name="Srivastava S."/>
            <person name="Dixit A."/>
            <person name="Pal A.K."/>
            <person name="Ghazi I.A."/>
            <person name="Yadav M."/>
            <person name="Pandit A."/>
            <person name="Bhargava A."/>
            <person name="Sureshbabu K."/>
            <person name="Batra K."/>
            <person name="Sharma T.R."/>
            <person name="Mohapatra T."/>
            <person name="Singh N.K."/>
            <person name="Messing J."/>
            <person name="Nelson A.B."/>
            <person name="Fuks G."/>
            <person name="Kavchok S."/>
            <person name="Keizer G."/>
            <person name="Linton E."/>
            <person name="Llaca V."/>
            <person name="Song R."/>
            <person name="Tanyolac B."/>
            <person name="Young S."/>
            <person name="Ho-Il K."/>
            <person name="Hahn J.H."/>
            <person name="Sangsakoo G."/>
            <person name="Vanavichit A."/>
            <person name="de Mattos Luiz.A.T."/>
            <person name="Zimmer P.D."/>
            <person name="Malone G."/>
            <person name="Dellagostin O."/>
            <person name="de Oliveira A.C."/>
            <person name="Bevan M."/>
            <person name="Bancroft I."/>
            <person name="Minx P."/>
            <person name="Cordum H."/>
            <person name="Wilson R."/>
            <person name="Cheng Z."/>
            <person name="Jin W."/>
            <person name="Jiang J."/>
            <person name="Leong S.A."/>
            <person name="Iwama H."/>
            <person name="Gojobori T."/>
            <person name="Itoh T."/>
            <person name="Niimura Y."/>
            <person name="Fujii Y."/>
            <person name="Habara T."/>
            <person name="Sakai H."/>
            <person name="Sato Y."/>
            <person name="Wilson G."/>
            <person name="Kumar K."/>
            <person name="McCouch S."/>
            <person name="Juretic N."/>
            <person name="Hoen D."/>
            <person name="Wright S."/>
            <person name="Bruskiewich R."/>
            <person name="Bureau T."/>
            <person name="Miyao A."/>
            <person name="Hirochika H."/>
            <person name="Nishikawa T."/>
            <person name="Kadowaki K."/>
            <person name="Sugiura M."/>
            <person name="Burr B."/>
            <person name="Sasaki T."/>
        </authorList>
    </citation>
    <scope>NUCLEOTIDE SEQUENCE [LARGE SCALE GENOMIC DNA]</scope>
    <source>
        <strain evidence="2">cv. Nipponbare</strain>
    </source>
</reference>
<dbReference type="Proteomes" id="UP000000763">
    <property type="component" value="Chromosome 3"/>
</dbReference>
<reference evidence="2" key="2">
    <citation type="journal article" date="2008" name="Nucleic Acids Res.">
        <title>The rice annotation project database (RAP-DB): 2008 update.</title>
        <authorList>
            <consortium name="The rice annotation project (RAP)"/>
        </authorList>
    </citation>
    <scope>GENOME REANNOTATION</scope>
    <source>
        <strain evidence="2">cv. Nipponbare</strain>
    </source>
</reference>
<protein>
    <submittedName>
        <fullName evidence="1">Uncharacterized protein</fullName>
    </submittedName>
</protein>
<evidence type="ECO:0000313" key="2">
    <source>
        <dbReference type="Proteomes" id="UP000000763"/>
    </source>
</evidence>
<name>Q10GZ6_ORYSJ</name>
<evidence type="ECO:0000313" key="1">
    <source>
        <dbReference type="EMBL" id="AAR89875.1"/>
    </source>
</evidence>
<dbReference type="EMBL" id="AC135501">
    <property type="protein sequence ID" value="AAR89875.1"/>
    <property type="molecule type" value="Genomic_DNA"/>
</dbReference>
<gene>
    <name evidence="1" type="primary">OSJNBb0011J16.3</name>
</gene>
<proteinExistence type="predicted"/>
<accession>Q10GZ6</accession>
<sequence>MAITSYCYPMFRGVAGAKTKRRESALPPSLMDDDDRKEKMQKLMPLPMRIGQQSLFGKEETAPKPHEPNKVVYCTAYAGGDLVPPFSEFYLQMFVGLLPLVDLFCRTFVVRHAPKSKMSSLLELIGCVTFTARPIQEFLHIPMKDKWDEWHQKWVYISVESPRMPHPPCCLHDGPAVIDQRNTTRLALEPSFLVDHGIGEGQGHRVHDSRRFPSLEIGTPEPEEPCLVALTRSHPDDLEELGLDVLLAASLKGGSIV</sequence>
<dbReference type="AlphaFoldDB" id="Q10GZ6"/>
<organism evidence="1 2">
    <name type="scientific">Oryza sativa subsp. japonica</name>
    <name type="common">Rice</name>
    <dbReference type="NCBI Taxonomy" id="39947"/>
    <lineage>
        <taxon>Eukaryota</taxon>
        <taxon>Viridiplantae</taxon>
        <taxon>Streptophyta</taxon>
        <taxon>Embryophyta</taxon>
        <taxon>Tracheophyta</taxon>
        <taxon>Spermatophyta</taxon>
        <taxon>Magnoliopsida</taxon>
        <taxon>Liliopsida</taxon>
        <taxon>Poales</taxon>
        <taxon>Poaceae</taxon>
        <taxon>BOP clade</taxon>
        <taxon>Oryzoideae</taxon>
        <taxon>Oryzeae</taxon>
        <taxon>Oryzinae</taxon>
        <taxon>Oryza</taxon>
        <taxon>Oryza sativa</taxon>
    </lineage>
</organism>